<dbReference type="Pfam" id="PF04148">
    <property type="entry name" value="Erv26"/>
    <property type="match status" value="1"/>
</dbReference>
<dbReference type="InParanoid" id="I6NCU6"/>
<dbReference type="RefSeq" id="XP_003646705.1">
    <property type="nucleotide sequence ID" value="XM_003646657.1"/>
</dbReference>
<feature type="transmembrane region" description="Helical" evidence="6">
    <location>
        <begin position="140"/>
        <end position="162"/>
    </location>
</feature>
<dbReference type="eggNOG" id="KOG4136">
    <property type="taxonomic scope" value="Eukaryota"/>
</dbReference>
<evidence type="ECO:0000256" key="6">
    <source>
        <dbReference type="SAM" id="Phobius"/>
    </source>
</evidence>
<dbReference type="GO" id="GO:0000139">
    <property type="term" value="C:Golgi membrane"/>
    <property type="evidence" value="ECO:0007669"/>
    <property type="project" value="EnsemblFungi"/>
</dbReference>
<dbReference type="AlphaFoldDB" id="I6NCU6"/>
<comment type="similarity">
    <text evidence="2">Belongs to the SVP26 family.</text>
</comment>
<evidence type="ECO:0000256" key="2">
    <source>
        <dbReference type="ARBA" id="ARBA00008096"/>
    </source>
</evidence>
<reference evidence="7 8" key="1">
    <citation type="journal article" date="2011" name="G3 (Bethesda)">
        <title>Genome evolution in the Eremothecium clade of the Saccharomyces complex revealed by comparative genomics.</title>
        <authorList>
            <person name="Wendland J."/>
            <person name="Walther A."/>
        </authorList>
    </citation>
    <scope>NUCLEOTIDE SEQUENCE [LARGE SCALE GENOMIC DNA]</scope>
    <source>
        <strain evidence="8">CBS 270.75 / DBVPG 7215 / KCTC 17166 / NRRL Y-17582</strain>
    </source>
</reference>
<evidence type="ECO:0000256" key="3">
    <source>
        <dbReference type="ARBA" id="ARBA00022692"/>
    </source>
</evidence>
<comment type="subcellular location">
    <subcellularLocation>
        <location evidence="1">Membrane</location>
        <topology evidence="1">Multi-pass membrane protein</topology>
    </subcellularLocation>
</comment>
<dbReference type="FunCoup" id="I6NCU6">
    <property type="interactions" value="270"/>
</dbReference>
<keyword evidence="8" id="KW-1185">Reference proteome</keyword>
<protein>
    <recommendedName>
        <fullName evidence="9">Protein SVP26</fullName>
    </recommendedName>
</protein>
<evidence type="ECO:0008006" key="9">
    <source>
        <dbReference type="Google" id="ProtNLM"/>
    </source>
</evidence>
<dbReference type="GO" id="GO:0045053">
    <property type="term" value="P:protein retention in Golgi apparatus"/>
    <property type="evidence" value="ECO:0007669"/>
    <property type="project" value="EnsemblFungi"/>
</dbReference>
<dbReference type="PANTHER" id="PTHR13144">
    <property type="entry name" value="TEX261 PROTEIN"/>
    <property type="match status" value="1"/>
</dbReference>
<dbReference type="OrthoDB" id="28257at2759"/>
<feature type="transmembrane region" description="Helical" evidence="6">
    <location>
        <begin position="7"/>
        <end position="28"/>
    </location>
</feature>
<feature type="transmembrane region" description="Helical" evidence="6">
    <location>
        <begin position="86"/>
        <end position="110"/>
    </location>
</feature>
<evidence type="ECO:0000256" key="1">
    <source>
        <dbReference type="ARBA" id="ARBA00004141"/>
    </source>
</evidence>
<evidence type="ECO:0000313" key="7">
    <source>
        <dbReference type="EMBL" id="AET39888.1"/>
    </source>
</evidence>
<dbReference type="GeneID" id="11472917"/>
<organism evidence="7 8">
    <name type="scientific">Eremothecium cymbalariae (strain CBS 270.75 / DBVPG 7215 / KCTC 17166 / NRRL Y-17582)</name>
    <name type="common">Yeast</name>
    <dbReference type="NCBI Taxonomy" id="931890"/>
    <lineage>
        <taxon>Eukaryota</taxon>
        <taxon>Fungi</taxon>
        <taxon>Dikarya</taxon>
        <taxon>Ascomycota</taxon>
        <taxon>Saccharomycotina</taxon>
        <taxon>Saccharomycetes</taxon>
        <taxon>Saccharomycetales</taxon>
        <taxon>Saccharomycetaceae</taxon>
        <taxon>Eremothecium</taxon>
    </lineage>
</organism>
<evidence type="ECO:0000256" key="5">
    <source>
        <dbReference type="ARBA" id="ARBA00023136"/>
    </source>
</evidence>
<dbReference type="OMA" id="TMGTEPV"/>
<evidence type="ECO:0000313" key="8">
    <source>
        <dbReference type="Proteomes" id="UP000006790"/>
    </source>
</evidence>
<dbReference type="GO" id="GO:0090110">
    <property type="term" value="P:COPII-coated vesicle cargo loading"/>
    <property type="evidence" value="ECO:0007669"/>
    <property type="project" value="EnsemblFungi"/>
</dbReference>
<dbReference type="GO" id="GO:0097020">
    <property type="term" value="F:COPII receptor activity"/>
    <property type="evidence" value="ECO:0007669"/>
    <property type="project" value="EnsemblFungi"/>
</dbReference>
<accession>I6NCU6</accession>
<evidence type="ECO:0000256" key="4">
    <source>
        <dbReference type="ARBA" id="ARBA00022989"/>
    </source>
</evidence>
<feature type="transmembrane region" description="Helical" evidence="6">
    <location>
        <begin position="48"/>
        <end position="79"/>
    </location>
</feature>
<sequence>MFLQILAVLGAISGFVFITLSIASGLYYLSELVEEYSEPTRRLLSRAIYSLVGVYILLWIFDGFPFMLTCFSIGSYVVYYQNLRRFPFVSLTSPTFVCSCVLVFMNHYFWLRYFNNTDISLQSRVDPNYVPKRRATFVEVTSFFGICIWFIPFALFVSLSAGDNMLPMTMGKKDDDSAVGRRASSLLKVAIDAVREYFQSVARLLGIRGLRQQDGLVL</sequence>
<name>I6NCU6_ERECY</name>
<keyword evidence="5 6" id="KW-0472">Membrane</keyword>
<keyword evidence="4 6" id="KW-1133">Transmembrane helix</keyword>
<gene>
    <name evidence="7" type="ordered locus">Ecym_5106</name>
</gene>
<dbReference type="PANTHER" id="PTHR13144:SF0">
    <property type="entry name" value="PROTEIN TEX261"/>
    <property type="match status" value="1"/>
</dbReference>
<dbReference type="GO" id="GO:0005789">
    <property type="term" value="C:endoplasmic reticulum membrane"/>
    <property type="evidence" value="ECO:0007669"/>
    <property type="project" value="EnsemblFungi"/>
</dbReference>
<dbReference type="GO" id="GO:0031505">
    <property type="term" value="P:fungal-type cell wall organization"/>
    <property type="evidence" value="ECO:0007669"/>
    <property type="project" value="EnsemblFungi"/>
</dbReference>
<dbReference type="KEGG" id="erc:Ecym_5106"/>
<dbReference type="GO" id="GO:0030134">
    <property type="term" value="C:COPII-coated ER to Golgi transport vesicle"/>
    <property type="evidence" value="ECO:0007669"/>
    <property type="project" value="EnsemblFungi"/>
</dbReference>
<dbReference type="STRING" id="931890.I6NCU6"/>
<keyword evidence="3 6" id="KW-0812">Transmembrane</keyword>
<dbReference type="Proteomes" id="UP000006790">
    <property type="component" value="Chromosome 5"/>
</dbReference>
<dbReference type="HOGENOM" id="CLU_058268_0_0_1"/>
<proteinExistence type="inferred from homology"/>
<dbReference type="InterPro" id="IPR007277">
    <property type="entry name" value="Svp26/Tex261"/>
</dbReference>
<dbReference type="EMBL" id="CP002501">
    <property type="protein sequence ID" value="AET39888.1"/>
    <property type="molecule type" value="Genomic_DNA"/>
</dbReference>